<protein>
    <submittedName>
        <fullName evidence="1">DUF3563 family protein</fullName>
    </submittedName>
</protein>
<reference evidence="1 2" key="1">
    <citation type="submission" date="2024-01" db="EMBL/GenBank/DDBJ databases">
        <title>The diversity of rhizobia nodulating Mimosa spp. in eleven states of Brazil covering several biomes is determined by host plant, location, and edaphic factors.</title>
        <authorList>
            <person name="Rouws L."/>
            <person name="Barauna A."/>
            <person name="Beukes C."/>
            <person name="De Faria S.M."/>
            <person name="Gross E."/>
            <person name="Dos Reis Junior F.B."/>
            <person name="Simon M."/>
            <person name="Maluk M."/>
            <person name="Odee D.W."/>
            <person name="Kenicer G."/>
            <person name="Young J.P.W."/>
            <person name="Reis V.M."/>
            <person name="Zilli J."/>
            <person name="James E.K."/>
        </authorList>
    </citation>
    <scope>NUCLEOTIDE SEQUENCE [LARGE SCALE GENOMIC DNA]</scope>
    <source>
        <strain evidence="1 2">JPY77</strain>
    </source>
</reference>
<dbReference type="Pfam" id="PF12086">
    <property type="entry name" value="DUF3563"/>
    <property type="match status" value="1"/>
</dbReference>
<comment type="caution">
    <text evidence="1">The sequence shown here is derived from an EMBL/GenBank/DDBJ whole genome shotgun (WGS) entry which is preliminary data.</text>
</comment>
<proteinExistence type="predicted"/>
<evidence type="ECO:0000313" key="2">
    <source>
        <dbReference type="Proteomes" id="UP001494588"/>
    </source>
</evidence>
<gene>
    <name evidence="1" type="ORF">V4C55_23530</name>
</gene>
<sequence length="125" mass="14924">MYRVDIQQEKQHEKQRTHRSHFPLIQPAYDAFRRCSVPDLRRLKALQTEPAHRNPLIALLKENIMFSEIARRFGTLLTHSRESEREAWLASSTDLADLERRMRMTDEPDYPFHVHSSVMPRDWIA</sequence>
<name>A0ABU9QGX1_9BURK</name>
<evidence type="ECO:0000313" key="1">
    <source>
        <dbReference type="EMBL" id="MEM5288703.1"/>
    </source>
</evidence>
<dbReference type="Proteomes" id="UP001494588">
    <property type="component" value="Unassembled WGS sequence"/>
</dbReference>
<dbReference type="RefSeq" id="WP_233471985.1">
    <property type="nucleotide sequence ID" value="NZ_CAJHCS010000020.1"/>
</dbReference>
<organism evidence="1 2">
    <name type="scientific">Paraburkholderia sabiae</name>
    <dbReference type="NCBI Taxonomy" id="273251"/>
    <lineage>
        <taxon>Bacteria</taxon>
        <taxon>Pseudomonadati</taxon>
        <taxon>Pseudomonadota</taxon>
        <taxon>Betaproteobacteria</taxon>
        <taxon>Burkholderiales</taxon>
        <taxon>Burkholderiaceae</taxon>
        <taxon>Paraburkholderia</taxon>
    </lineage>
</organism>
<dbReference type="EMBL" id="JAZHGC010000020">
    <property type="protein sequence ID" value="MEM5288703.1"/>
    <property type="molecule type" value="Genomic_DNA"/>
</dbReference>
<dbReference type="InterPro" id="IPR021946">
    <property type="entry name" value="DUF3563"/>
</dbReference>
<keyword evidence="2" id="KW-1185">Reference proteome</keyword>
<accession>A0ABU9QGX1</accession>